<organism evidence="1 2">
    <name type="scientific">Micromonospora zhanjiangensis</name>
    <dbReference type="NCBI Taxonomy" id="1522057"/>
    <lineage>
        <taxon>Bacteria</taxon>
        <taxon>Bacillati</taxon>
        <taxon>Actinomycetota</taxon>
        <taxon>Actinomycetes</taxon>
        <taxon>Micromonosporales</taxon>
        <taxon>Micromonosporaceae</taxon>
        <taxon>Micromonospora</taxon>
    </lineage>
</organism>
<keyword evidence="2" id="KW-1185">Reference proteome</keyword>
<accession>A0ABV8KVV9</accession>
<dbReference type="Proteomes" id="UP001595868">
    <property type="component" value="Unassembled WGS sequence"/>
</dbReference>
<dbReference type="EMBL" id="JBHSBN010000036">
    <property type="protein sequence ID" value="MFC4110244.1"/>
    <property type="molecule type" value="Genomic_DNA"/>
</dbReference>
<reference evidence="2" key="1">
    <citation type="journal article" date="2019" name="Int. J. Syst. Evol. Microbiol.">
        <title>The Global Catalogue of Microorganisms (GCM) 10K type strain sequencing project: providing services to taxonomists for standard genome sequencing and annotation.</title>
        <authorList>
            <consortium name="The Broad Institute Genomics Platform"/>
            <consortium name="The Broad Institute Genome Sequencing Center for Infectious Disease"/>
            <person name="Wu L."/>
            <person name="Ma J."/>
        </authorList>
    </citation>
    <scope>NUCLEOTIDE SEQUENCE [LARGE SCALE GENOMIC DNA]</scope>
    <source>
        <strain evidence="2">2902at01</strain>
    </source>
</reference>
<name>A0ABV8KVV9_9ACTN</name>
<protein>
    <submittedName>
        <fullName evidence="1">Uncharacterized protein</fullName>
    </submittedName>
</protein>
<dbReference type="RefSeq" id="WP_377552483.1">
    <property type="nucleotide sequence ID" value="NZ_JBHSBN010000036.1"/>
</dbReference>
<proteinExistence type="predicted"/>
<gene>
    <name evidence="1" type="ORF">ACFOX0_30530</name>
</gene>
<evidence type="ECO:0000313" key="1">
    <source>
        <dbReference type="EMBL" id="MFC4110244.1"/>
    </source>
</evidence>
<sequence>MLASSDRAAAEVLNGARKPVILAGQPYKAAIVATVVRDKFNELR</sequence>
<comment type="caution">
    <text evidence="1">The sequence shown here is derived from an EMBL/GenBank/DDBJ whole genome shotgun (WGS) entry which is preliminary data.</text>
</comment>
<evidence type="ECO:0000313" key="2">
    <source>
        <dbReference type="Proteomes" id="UP001595868"/>
    </source>
</evidence>